<evidence type="ECO:0000313" key="2">
    <source>
        <dbReference type="Proteomes" id="UP000664859"/>
    </source>
</evidence>
<gene>
    <name evidence="1" type="ORF">JKP88DRAFT_136066</name>
</gene>
<feature type="non-terminal residue" evidence="1">
    <location>
        <position position="181"/>
    </location>
</feature>
<dbReference type="InterPro" id="IPR011044">
    <property type="entry name" value="Quino_amine_DH_bsu"/>
</dbReference>
<keyword evidence="2" id="KW-1185">Reference proteome</keyword>
<dbReference type="AlphaFoldDB" id="A0A836CJV7"/>
<reference evidence="1" key="1">
    <citation type="submission" date="2021-02" db="EMBL/GenBank/DDBJ databases">
        <title>First Annotated Genome of the Yellow-green Alga Tribonema minus.</title>
        <authorList>
            <person name="Mahan K.M."/>
        </authorList>
    </citation>
    <scope>NUCLEOTIDE SEQUENCE</scope>
    <source>
        <strain evidence="1">UTEX B ZZ1240</strain>
    </source>
</reference>
<evidence type="ECO:0000313" key="1">
    <source>
        <dbReference type="EMBL" id="KAG5189295.1"/>
    </source>
</evidence>
<dbReference type="OrthoDB" id="41098at2759"/>
<comment type="caution">
    <text evidence="1">The sequence shown here is derived from an EMBL/GenBank/DDBJ whole genome shotgun (WGS) entry which is preliminary data.</text>
</comment>
<dbReference type="Proteomes" id="UP000664859">
    <property type="component" value="Unassembled WGS sequence"/>
</dbReference>
<proteinExistence type="predicted"/>
<organism evidence="1 2">
    <name type="scientific">Tribonema minus</name>
    <dbReference type="NCBI Taxonomy" id="303371"/>
    <lineage>
        <taxon>Eukaryota</taxon>
        <taxon>Sar</taxon>
        <taxon>Stramenopiles</taxon>
        <taxon>Ochrophyta</taxon>
        <taxon>PX clade</taxon>
        <taxon>Xanthophyceae</taxon>
        <taxon>Tribonematales</taxon>
        <taxon>Tribonemataceae</taxon>
        <taxon>Tribonema</taxon>
    </lineage>
</organism>
<dbReference type="SUPFAM" id="SSF50969">
    <property type="entry name" value="YVTN repeat-like/Quinoprotein amine dehydrogenase"/>
    <property type="match status" value="1"/>
</dbReference>
<protein>
    <submittedName>
        <fullName evidence="1">Uncharacterized protein</fullName>
    </submittedName>
</protein>
<accession>A0A836CJV7</accession>
<name>A0A836CJV7_9STRA</name>
<dbReference type="EMBL" id="JAFCMP010000054">
    <property type="protein sequence ID" value="KAG5189295.1"/>
    <property type="molecule type" value="Genomic_DNA"/>
</dbReference>
<feature type="non-terminal residue" evidence="1">
    <location>
        <position position="1"/>
    </location>
</feature>
<sequence>GDGHVWWNGPQKLLPWGNLPTRLWFKLRERAEAALPGPVYIALGPDNQHYVRYADGTVDHYSFHGELMRELHERGRGGYVQSLAFAPGGGYFVLYSDGTYAAQGLPPGLQAELWSQSAARVEHINIGAHGEWFVRYADGRWRCGDHTGCQSLAHTIGHLQDRLYGIRRVTFGADCSWVVEF</sequence>